<name>A0A0A9EU35_ARUDO</name>
<dbReference type="EMBL" id="GBRH01198368">
    <property type="protein sequence ID" value="JAD99527.1"/>
    <property type="molecule type" value="Transcribed_RNA"/>
</dbReference>
<proteinExistence type="predicted"/>
<protein>
    <submittedName>
        <fullName evidence="1">Uncharacterized protein</fullName>
    </submittedName>
</protein>
<reference evidence="1" key="2">
    <citation type="journal article" date="2015" name="Data Brief">
        <title>Shoot transcriptome of the giant reed, Arundo donax.</title>
        <authorList>
            <person name="Barrero R.A."/>
            <person name="Guerrero F.D."/>
            <person name="Moolhuijzen P."/>
            <person name="Goolsby J.A."/>
            <person name="Tidwell J."/>
            <person name="Bellgard S.E."/>
            <person name="Bellgard M.I."/>
        </authorList>
    </citation>
    <scope>NUCLEOTIDE SEQUENCE</scope>
    <source>
        <tissue evidence="1">Shoot tissue taken approximately 20 cm above the soil surface</tissue>
    </source>
</reference>
<evidence type="ECO:0000313" key="1">
    <source>
        <dbReference type="EMBL" id="JAD99527.1"/>
    </source>
</evidence>
<accession>A0A0A9EU35</accession>
<organism evidence="1">
    <name type="scientific">Arundo donax</name>
    <name type="common">Giant reed</name>
    <name type="synonym">Donax arundinaceus</name>
    <dbReference type="NCBI Taxonomy" id="35708"/>
    <lineage>
        <taxon>Eukaryota</taxon>
        <taxon>Viridiplantae</taxon>
        <taxon>Streptophyta</taxon>
        <taxon>Embryophyta</taxon>
        <taxon>Tracheophyta</taxon>
        <taxon>Spermatophyta</taxon>
        <taxon>Magnoliopsida</taxon>
        <taxon>Liliopsida</taxon>
        <taxon>Poales</taxon>
        <taxon>Poaceae</taxon>
        <taxon>PACMAD clade</taxon>
        <taxon>Arundinoideae</taxon>
        <taxon>Arundineae</taxon>
        <taxon>Arundo</taxon>
    </lineage>
</organism>
<sequence length="30" mass="3488">MPHRSKLSVLTQSPSRYLNFVTFTRDHPTA</sequence>
<dbReference type="AlphaFoldDB" id="A0A0A9EU35"/>
<reference evidence="1" key="1">
    <citation type="submission" date="2014-09" db="EMBL/GenBank/DDBJ databases">
        <authorList>
            <person name="Magalhaes I.L.F."/>
            <person name="Oliveira U."/>
            <person name="Santos F.R."/>
            <person name="Vidigal T.H.D.A."/>
            <person name="Brescovit A.D."/>
            <person name="Santos A.J."/>
        </authorList>
    </citation>
    <scope>NUCLEOTIDE SEQUENCE</scope>
    <source>
        <tissue evidence="1">Shoot tissue taken approximately 20 cm above the soil surface</tissue>
    </source>
</reference>